<sequence length="157" mass="17740">MLGAQALRTKQKAEQKEKEKRQKERQKNLELQRERIHKAASEDAAAMQATTAADANFFLNQPIAKTKQRHSVHATAFNNHLLPMHSHELHHREKIEVPHRSPSTDCGKPGDPNHPQSQNNGGGSRFMKWLGFSPSAQNNSATTNGVSRKEQRRMSTF</sequence>
<name>A0AC35FII8_9BILA</name>
<proteinExistence type="predicted"/>
<dbReference type="Proteomes" id="UP000887580">
    <property type="component" value="Unplaced"/>
</dbReference>
<reference evidence="2" key="1">
    <citation type="submission" date="2022-11" db="UniProtKB">
        <authorList>
            <consortium name="WormBaseParasite"/>
        </authorList>
    </citation>
    <scope>IDENTIFICATION</scope>
</reference>
<evidence type="ECO:0000313" key="2">
    <source>
        <dbReference type="WBParaSite" id="PS1159_v2.g17789.t1"/>
    </source>
</evidence>
<protein>
    <submittedName>
        <fullName evidence="2">Uncharacterized protein</fullName>
    </submittedName>
</protein>
<evidence type="ECO:0000313" key="1">
    <source>
        <dbReference type="Proteomes" id="UP000887580"/>
    </source>
</evidence>
<organism evidence="1 2">
    <name type="scientific">Panagrolaimus sp. PS1159</name>
    <dbReference type="NCBI Taxonomy" id="55785"/>
    <lineage>
        <taxon>Eukaryota</taxon>
        <taxon>Metazoa</taxon>
        <taxon>Ecdysozoa</taxon>
        <taxon>Nematoda</taxon>
        <taxon>Chromadorea</taxon>
        <taxon>Rhabditida</taxon>
        <taxon>Tylenchina</taxon>
        <taxon>Panagrolaimomorpha</taxon>
        <taxon>Panagrolaimoidea</taxon>
        <taxon>Panagrolaimidae</taxon>
        <taxon>Panagrolaimus</taxon>
    </lineage>
</organism>
<accession>A0AC35FII8</accession>
<dbReference type="WBParaSite" id="PS1159_v2.g17789.t1">
    <property type="protein sequence ID" value="PS1159_v2.g17789.t1"/>
    <property type="gene ID" value="PS1159_v2.g17789"/>
</dbReference>